<dbReference type="InParanoid" id="S8FDF0"/>
<evidence type="ECO:0000313" key="1">
    <source>
        <dbReference type="EMBL" id="EPS99565.1"/>
    </source>
</evidence>
<dbReference type="HOGENOM" id="CLU_2967222_0_0_1"/>
<feature type="non-terminal residue" evidence="1">
    <location>
        <position position="1"/>
    </location>
</feature>
<dbReference type="EMBL" id="KE504156">
    <property type="protein sequence ID" value="EPS99565.1"/>
    <property type="molecule type" value="Genomic_DNA"/>
</dbReference>
<gene>
    <name evidence="1" type="ORF">FOMPIDRAFT_1099805</name>
</gene>
<accession>S8FDF0</accession>
<name>S8FDF0_FOMSC</name>
<keyword evidence="2" id="KW-1185">Reference proteome</keyword>
<dbReference type="Proteomes" id="UP000015241">
    <property type="component" value="Unassembled WGS sequence"/>
</dbReference>
<dbReference type="OrthoDB" id="2798260at2759"/>
<feature type="non-terminal residue" evidence="1">
    <location>
        <position position="59"/>
    </location>
</feature>
<evidence type="ECO:0000313" key="2">
    <source>
        <dbReference type="Proteomes" id="UP000015241"/>
    </source>
</evidence>
<proteinExistence type="predicted"/>
<organism evidence="1 2">
    <name type="scientific">Fomitopsis schrenkii</name>
    <name type="common">Brown rot fungus</name>
    <dbReference type="NCBI Taxonomy" id="2126942"/>
    <lineage>
        <taxon>Eukaryota</taxon>
        <taxon>Fungi</taxon>
        <taxon>Dikarya</taxon>
        <taxon>Basidiomycota</taxon>
        <taxon>Agaricomycotina</taxon>
        <taxon>Agaricomycetes</taxon>
        <taxon>Polyporales</taxon>
        <taxon>Fomitopsis</taxon>
    </lineage>
</organism>
<dbReference type="AlphaFoldDB" id="S8FDF0"/>
<protein>
    <submittedName>
        <fullName evidence="1">Uncharacterized protein</fullName>
    </submittedName>
</protein>
<sequence>RGSVPHLGAFAAMLAGRVPNVTSLAIEDAVWTVGATRPDDFTYFVAFRSVDTLVLDGVT</sequence>
<reference evidence="1 2" key="1">
    <citation type="journal article" date="2012" name="Science">
        <title>The Paleozoic origin of enzymatic lignin decomposition reconstructed from 31 fungal genomes.</title>
        <authorList>
            <person name="Floudas D."/>
            <person name="Binder M."/>
            <person name="Riley R."/>
            <person name="Barry K."/>
            <person name="Blanchette R.A."/>
            <person name="Henrissat B."/>
            <person name="Martinez A.T."/>
            <person name="Otillar R."/>
            <person name="Spatafora J.W."/>
            <person name="Yadav J.S."/>
            <person name="Aerts A."/>
            <person name="Benoit I."/>
            <person name="Boyd A."/>
            <person name="Carlson A."/>
            <person name="Copeland A."/>
            <person name="Coutinho P.M."/>
            <person name="de Vries R.P."/>
            <person name="Ferreira P."/>
            <person name="Findley K."/>
            <person name="Foster B."/>
            <person name="Gaskell J."/>
            <person name="Glotzer D."/>
            <person name="Gorecki P."/>
            <person name="Heitman J."/>
            <person name="Hesse C."/>
            <person name="Hori C."/>
            <person name="Igarashi K."/>
            <person name="Jurgens J.A."/>
            <person name="Kallen N."/>
            <person name="Kersten P."/>
            <person name="Kohler A."/>
            <person name="Kuees U."/>
            <person name="Kumar T.K.A."/>
            <person name="Kuo A."/>
            <person name="LaButti K."/>
            <person name="Larrondo L.F."/>
            <person name="Lindquist E."/>
            <person name="Ling A."/>
            <person name="Lombard V."/>
            <person name="Lucas S."/>
            <person name="Lundell T."/>
            <person name="Martin R."/>
            <person name="McLaughlin D.J."/>
            <person name="Morgenstern I."/>
            <person name="Morin E."/>
            <person name="Murat C."/>
            <person name="Nagy L.G."/>
            <person name="Nolan M."/>
            <person name="Ohm R.A."/>
            <person name="Patyshakuliyeva A."/>
            <person name="Rokas A."/>
            <person name="Ruiz-Duenas F.J."/>
            <person name="Sabat G."/>
            <person name="Salamov A."/>
            <person name="Samejima M."/>
            <person name="Schmutz J."/>
            <person name="Slot J.C."/>
            <person name="St John F."/>
            <person name="Stenlid J."/>
            <person name="Sun H."/>
            <person name="Sun S."/>
            <person name="Syed K."/>
            <person name="Tsang A."/>
            <person name="Wiebenga A."/>
            <person name="Young D."/>
            <person name="Pisabarro A."/>
            <person name="Eastwood D.C."/>
            <person name="Martin F."/>
            <person name="Cullen D."/>
            <person name="Grigoriev I.V."/>
            <person name="Hibbett D.S."/>
        </authorList>
    </citation>
    <scope>NUCLEOTIDE SEQUENCE</scope>
    <source>
        <strain evidence="2">FP-58527</strain>
    </source>
</reference>